<evidence type="ECO:0000313" key="1">
    <source>
        <dbReference type="EMBL" id="SVA50502.1"/>
    </source>
</evidence>
<gene>
    <name evidence="1" type="ORF">METZ01_LOCUS103356</name>
</gene>
<dbReference type="EMBL" id="UINC01011440">
    <property type="protein sequence ID" value="SVA50502.1"/>
    <property type="molecule type" value="Genomic_DNA"/>
</dbReference>
<proteinExistence type="predicted"/>
<sequence length="64" mass="7551">MPIPKKNKKEDKGKFLERCMGDDVMKKEFPNNKQRYAVCNSKLKKAVAEELEWSEFQNSPVIIY</sequence>
<dbReference type="AlphaFoldDB" id="A0A381WDG9"/>
<accession>A0A381WDG9</accession>
<organism evidence="1">
    <name type="scientific">marine metagenome</name>
    <dbReference type="NCBI Taxonomy" id="408172"/>
    <lineage>
        <taxon>unclassified sequences</taxon>
        <taxon>metagenomes</taxon>
        <taxon>ecological metagenomes</taxon>
    </lineage>
</organism>
<protein>
    <submittedName>
        <fullName evidence="1">Uncharacterized protein</fullName>
    </submittedName>
</protein>
<name>A0A381WDG9_9ZZZZ</name>
<reference evidence="1" key="1">
    <citation type="submission" date="2018-05" db="EMBL/GenBank/DDBJ databases">
        <authorList>
            <person name="Lanie J.A."/>
            <person name="Ng W.-L."/>
            <person name="Kazmierczak K.M."/>
            <person name="Andrzejewski T.M."/>
            <person name="Davidsen T.M."/>
            <person name="Wayne K.J."/>
            <person name="Tettelin H."/>
            <person name="Glass J.I."/>
            <person name="Rusch D."/>
            <person name="Podicherti R."/>
            <person name="Tsui H.-C.T."/>
            <person name="Winkler M.E."/>
        </authorList>
    </citation>
    <scope>NUCLEOTIDE SEQUENCE</scope>
</reference>